<dbReference type="EMBL" id="CP082781">
    <property type="protein sequence ID" value="UGS26331.1"/>
    <property type="molecule type" value="Genomic_DNA"/>
</dbReference>
<name>A0ABY3RQY5_9MICO</name>
<evidence type="ECO:0000313" key="1">
    <source>
        <dbReference type="EMBL" id="UGS26331.1"/>
    </source>
</evidence>
<accession>A0ABY3RQY5</accession>
<keyword evidence="2" id="KW-1185">Reference proteome</keyword>
<dbReference type="Pfam" id="PF04860">
    <property type="entry name" value="Phage_portal"/>
    <property type="match status" value="1"/>
</dbReference>
<gene>
    <name evidence="1" type="ORF">K8F61_17145</name>
</gene>
<protein>
    <submittedName>
        <fullName evidence="1">Phage portal protein</fullName>
    </submittedName>
</protein>
<proteinExistence type="predicted"/>
<sequence length="656" mass="71596">MGFRDGLNALLGRSGGQYIEWLGPTFRQMILGLTPEELYRTQPHLRIVLSFVARNVAHLGLGTFARVSDTDRVRLRDDPLALLLKYPNASMTQYELLEALASDMGLYDVAYWAVYEDPDRPSGWTIQPIPPAWVVEQRGGTFFAAGKFVVQNPDGTRTEVPADNMLVFHGWNPGRPKHGTSPVETLKQVLAEQVQAWSYREQVWQRGGRVGAYITRPKDAVWSDAARERFARDWKERWTGADGKKAGGTPILEDGMTLNRLGFSAREDEWSEVAKLALATVAAVYHVNPVMVGILDNANFSNTKEFRKMLYSETLGPTLARIEDRINTFLVPRVAKTNGAYSEFNIQEKLQGDFEEQAAVISTSVGRPWMTADEARAKFNMPALGGDAEKLVVPLNVLIGGQASPRDSAPPKALDDIGELRVVRALPARKSGQWKVRAKSQVTQPQSQKAEQVIAAFFERQRKTVLSALGAKAAGEWWDAERWDRELGDDLFALAVSVSSVIGKDVAASMGFSESDYDVARTEAFLREVAKSRAGAINSTTRAQIEAVLDGDGPEGVDDPAHVFDVAEESRKGVIAGTLLTTVAAFATVEAARQNGGASKTWLVTSGNPRPEHAAMNGETVGLDDLFSNGAKWPGDPVLGADGVAGCTCDVEVTFG</sequence>
<evidence type="ECO:0000313" key="2">
    <source>
        <dbReference type="Proteomes" id="UP001199642"/>
    </source>
</evidence>
<organism evidence="1 2">
    <name type="scientific">Microbacterium resistens</name>
    <dbReference type="NCBI Taxonomy" id="156977"/>
    <lineage>
        <taxon>Bacteria</taxon>
        <taxon>Bacillati</taxon>
        <taxon>Actinomycetota</taxon>
        <taxon>Actinomycetes</taxon>
        <taxon>Micrococcales</taxon>
        <taxon>Microbacteriaceae</taxon>
        <taxon>Microbacterium</taxon>
    </lineage>
</organism>
<dbReference type="InterPro" id="IPR006944">
    <property type="entry name" value="Phage/GTA_portal"/>
</dbReference>
<dbReference type="Proteomes" id="UP001199642">
    <property type="component" value="Chromosome"/>
</dbReference>
<reference evidence="1 2" key="1">
    <citation type="submission" date="2023-01" db="EMBL/GenBank/DDBJ databases">
        <title>Characterization of estradiol degrading bacteria Microbacterium sp. MZT7 and reveal degrading genes through genome analysis.</title>
        <authorList>
            <person name="Hao P."/>
            <person name="Gao Y."/>
        </authorList>
    </citation>
    <scope>NUCLEOTIDE SEQUENCE [LARGE SCALE GENOMIC DNA]</scope>
    <source>
        <strain evidence="1 2">MZT7</strain>
    </source>
</reference>
<dbReference type="RefSeq" id="WP_231820048.1">
    <property type="nucleotide sequence ID" value="NZ_CP082781.1"/>
</dbReference>